<dbReference type="Pfam" id="PF03401">
    <property type="entry name" value="TctC"/>
    <property type="match status" value="1"/>
</dbReference>
<dbReference type="PIRSF" id="PIRSF017082">
    <property type="entry name" value="YflP"/>
    <property type="match status" value="1"/>
</dbReference>
<reference evidence="2" key="1">
    <citation type="journal article" date="2022" name="Microbiol. Resour. Announc.">
        <title>Genome Sequence of Cupriavidus campinensis Strain G5, a Member of a Bacterial Consortium Capable of Polyethylene Degradation.</title>
        <authorList>
            <person name="Schneider B."/>
            <person name="Pfeiffer F."/>
            <person name="Dyall-Smith M."/>
            <person name="Kunte H.J."/>
        </authorList>
    </citation>
    <scope>NUCLEOTIDE SEQUENCE</scope>
    <source>
        <strain evidence="2">G5</strain>
    </source>
</reference>
<proteinExistence type="inferred from homology"/>
<dbReference type="PANTHER" id="PTHR42928:SF5">
    <property type="entry name" value="BLR1237 PROTEIN"/>
    <property type="match status" value="1"/>
</dbReference>
<gene>
    <name evidence="2" type="ORF">M5D45_21915</name>
</gene>
<evidence type="ECO:0000313" key="3">
    <source>
        <dbReference type="Proteomes" id="UP001056132"/>
    </source>
</evidence>
<dbReference type="KEGG" id="ccam:M5D45_21915"/>
<dbReference type="EMBL" id="CP097331">
    <property type="protein sequence ID" value="URF08145.1"/>
    <property type="molecule type" value="Genomic_DNA"/>
</dbReference>
<dbReference type="Gene3D" id="3.40.190.10">
    <property type="entry name" value="Periplasmic binding protein-like II"/>
    <property type="match status" value="1"/>
</dbReference>
<dbReference type="Proteomes" id="UP001056132">
    <property type="component" value="Chromosome 2"/>
</dbReference>
<organism evidence="2 3">
    <name type="scientific">Cupriavidus campinensis</name>
    <dbReference type="NCBI Taxonomy" id="151783"/>
    <lineage>
        <taxon>Bacteria</taxon>
        <taxon>Pseudomonadati</taxon>
        <taxon>Pseudomonadota</taxon>
        <taxon>Betaproteobacteria</taxon>
        <taxon>Burkholderiales</taxon>
        <taxon>Burkholderiaceae</taxon>
        <taxon>Cupriavidus</taxon>
    </lineage>
</organism>
<dbReference type="SUPFAM" id="SSF53850">
    <property type="entry name" value="Periplasmic binding protein-like II"/>
    <property type="match status" value="1"/>
</dbReference>
<accession>A0AAE9L6C8</accession>
<name>A0AAE9L6C8_9BURK</name>
<evidence type="ECO:0000256" key="1">
    <source>
        <dbReference type="ARBA" id="ARBA00006987"/>
    </source>
</evidence>
<comment type="similarity">
    <text evidence="1">Belongs to the UPF0065 (bug) family.</text>
</comment>
<dbReference type="Gene3D" id="3.40.190.150">
    <property type="entry name" value="Bordetella uptake gene, domain 1"/>
    <property type="match status" value="1"/>
</dbReference>
<sequence>MESQHTGIRGVLPTLAATLATLSGLGPALGHAETAPYPNRPIRMILPSAAGSVTDQTARLVAERLSIALKKPVVVDNRPGANGIIASEMVSRAEPDGYTLLFTYSATLTVNPWITANLPYDPLKDFTPIARPSAPGGNLLVVTSTVPVHNLKELIAYVKASPTELAYCSWGVGSGGHLTMEYLKAKTGMRLRHVPYKSAVQCTNDLAAGHVTIAFTDALSVVPHLKSGRIRGVAASGPERMLTAQDVPTMGEQGIPFNQASWLALFGPKNLPAPIVNRLNAEVNRILQSPEEQQRFAAMYLKPGKPSTAGELGDLVRADLGAWGEVVKTAGVTPQ</sequence>
<dbReference type="CDD" id="cd07012">
    <property type="entry name" value="PBP2_Bug_TTT"/>
    <property type="match status" value="1"/>
</dbReference>
<evidence type="ECO:0000313" key="2">
    <source>
        <dbReference type="EMBL" id="URF08145.1"/>
    </source>
</evidence>
<reference evidence="2" key="2">
    <citation type="submission" date="2022-05" db="EMBL/GenBank/DDBJ databases">
        <authorList>
            <person name="Kunte H.-J."/>
        </authorList>
    </citation>
    <scope>NUCLEOTIDE SEQUENCE</scope>
    <source>
        <strain evidence="2">G5</strain>
    </source>
</reference>
<dbReference type="InterPro" id="IPR005064">
    <property type="entry name" value="BUG"/>
</dbReference>
<dbReference type="InterPro" id="IPR042100">
    <property type="entry name" value="Bug_dom1"/>
</dbReference>
<protein>
    <submittedName>
        <fullName evidence="2">Tripartite tricarboxylate transporter substrate binding protein</fullName>
    </submittedName>
</protein>
<dbReference type="RefSeq" id="WP_211942835.1">
    <property type="nucleotide sequence ID" value="NZ_CAJPVH010000004.1"/>
</dbReference>
<dbReference type="PANTHER" id="PTHR42928">
    <property type="entry name" value="TRICARBOXYLATE-BINDING PROTEIN"/>
    <property type="match status" value="1"/>
</dbReference>
<dbReference type="AlphaFoldDB" id="A0AAE9L6C8"/>